<accession>A0A9R1VIL3</accession>
<gene>
    <name evidence="1" type="ORF">LSAT_V11C500266910</name>
</gene>
<comment type="caution">
    <text evidence="1">The sequence shown here is derived from an EMBL/GenBank/DDBJ whole genome shotgun (WGS) entry which is preliminary data.</text>
</comment>
<organism evidence="1 2">
    <name type="scientific">Lactuca sativa</name>
    <name type="common">Garden lettuce</name>
    <dbReference type="NCBI Taxonomy" id="4236"/>
    <lineage>
        <taxon>Eukaryota</taxon>
        <taxon>Viridiplantae</taxon>
        <taxon>Streptophyta</taxon>
        <taxon>Embryophyta</taxon>
        <taxon>Tracheophyta</taxon>
        <taxon>Spermatophyta</taxon>
        <taxon>Magnoliopsida</taxon>
        <taxon>eudicotyledons</taxon>
        <taxon>Gunneridae</taxon>
        <taxon>Pentapetalae</taxon>
        <taxon>asterids</taxon>
        <taxon>campanulids</taxon>
        <taxon>Asterales</taxon>
        <taxon>Asteraceae</taxon>
        <taxon>Cichorioideae</taxon>
        <taxon>Cichorieae</taxon>
        <taxon>Lactucinae</taxon>
        <taxon>Lactuca</taxon>
    </lineage>
</organism>
<dbReference type="Proteomes" id="UP000235145">
    <property type="component" value="Unassembled WGS sequence"/>
</dbReference>
<keyword evidence="2" id="KW-1185">Reference proteome</keyword>
<reference evidence="1 2" key="1">
    <citation type="journal article" date="2017" name="Nat. Commun.">
        <title>Genome assembly with in vitro proximity ligation data and whole-genome triplication in lettuce.</title>
        <authorList>
            <person name="Reyes-Chin-Wo S."/>
            <person name="Wang Z."/>
            <person name="Yang X."/>
            <person name="Kozik A."/>
            <person name="Arikit S."/>
            <person name="Song C."/>
            <person name="Xia L."/>
            <person name="Froenicke L."/>
            <person name="Lavelle D.O."/>
            <person name="Truco M.J."/>
            <person name="Xia R."/>
            <person name="Zhu S."/>
            <person name="Xu C."/>
            <person name="Xu H."/>
            <person name="Xu X."/>
            <person name="Cox K."/>
            <person name="Korf I."/>
            <person name="Meyers B.C."/>
            <person name="Michelmore R.W."/>
        </authorList>
    </citation>
    <scope>NUCLEOTIDE SEQUENCE [LARGE SCALE GENOMIC DNA]</scope>
    <source>
        <strain evidence="2">cv. Salinas</strain>
        <tissue evidence="1">Seedlings</tissue>
    </source>
</reference>
<evidence type="ECO:0000313" key="2">
    <source>
        <dbReference type="Proteomes" id="UP000235145"/>
    </source>
</evidence>
<protein>
    <submittedName>
        <fullName evidence="1">Uncharacterized protein</fullName>
    </submittedName>
</protein>
<dbReference type="EMBL" id="NBSK02000005">
    <property type="protein sequence ID" value="KAJ0205455.1"/>
    <property type="molecule type" value="Genomic_DNA"/>
</dbReference>
<name>A0A9R1VIL3_LACSA</name>
<sequence>MESLDIILGISNSIEMTIQVEDARDYREYDFKEILARLCRALFDDYRTWIDRIGNHKWERLCSPMVRYNLLTLYSVDSINMLSKDARKLPITMLIDFFGLKVKNIFDLFKMVIERRINKSSVFQVYHIDQNRYEIPRQMKNGIVNLESRSCTCGNWQLFDIPFSYVMEVFKELRSKHYNKWVSSYFTM</sequence>
<proteinExistence type="predicted"/>
<evidence type="ECO:0000313" key="1">
    <source>
        <dbReference type="EMBL" id="KAJ0205455.1"/>
    </source>
</evidence>
<dbReference type="AlphaFoldDB" id="A0A9R1VIL3"/>